<proteinExistence type="predicted"/>
<organism evidence="1 2">
    <name type="scientific">Laodelphax striatellus</name>
    <name type="common">Small brown planthopper</name>
    <name type="synonym">Delphax striatella</name>
    <dbReference type="NCBI Taxonomy" id="195883"/>
    <lineage>
        <taxon>Eukaryota</taxon>
        <taxon>Metazoa</taxon>
        <taxon>Ecdysozoa</taxon>
        <taxon>Arthropoda</taxon>
        <taxon>Hexapoda</taxon>
        <taxon>Insecta</taxon>
        <taxon>Pterygota</taxon>
        <taxon>Neoptera</taxon>
        <taxon>Paraneoptera</taxon>
        <taxon>Hemiptera</taxon>
        <taxon>Auchenorrhyncha</taxon>
        <taxon>Fulgoroidea</taxon>
        <taxon>Delphacidae</taxon>
        <taxon>Criomorphinae</taxon>
        <taxon>Laodelphax</taxon>
    </lineage>
</organism>
<dbReference type="EMBL" id="QKKF02007188">
    <property type="protein sequence ID" value="RZF46092.1"/>
    <property type="molecule type" value="Genomic_DNA"/>
</dbReference>
<name>A0A482XJY8_LAOST</name>
<dbReference type="AlphaFoldDB" id="A0A482XJY8"/>
<dbReference type="Proteomes" id="UP000291343">
    <property type="component" value="Unassembled WGS sequence"/>
</dbReference>
<gene>
    <name evidence="1" type="ORF">LSTR_LSTR004805</name>
</gene>
<accession>A0A482XJY8</accession>
<protein>
    <submittedName>
        <fullName evidence="1">Uncharacterized protein</fullName>
    </submittedName>
</protein>
<dbReference type="InParanoid" id="A0A482XJY8"/>
<reference evidence="1 2" key="1">
    <citation type="journal article" date="2017" name="Gigascience">
        <title>Genome sequence of the small brown planthopper, Laodelphax striatellus.</title>
        <authorList>
            <person name="Zhu J."/>
            <person name="Jiang F."/>
            <person name="Wang X."/>
            <person name="Yang P."/>
            <person name="Bao Y."/>
            <person name="Zhao W."/>
            <person name="Wang W."/>
            <person name="Lu H."/>
            <person name="Wang Q."/>
            <person name="Cui N."/>
            <person name="Li J."/>
            <person name="Chen X."/>
            <person name="Luo L."/>
            <person name="Yu J."/>
            <person name="Kang L."/>
            <person name="Cui F."/>
        </authorList>
    </citation>
    <scope>NUCLEOTIDE SEQUENCE [LARGE SCALE GENOMIC DNA]</scope>
    <source>
        <strain evidence="1">Lst14</strain>
    </source>
</reference>
<evidence type="ECO:0000313" key="1">
    <source>
        <dbReference type="EMBL" id="RZF46092.1"/>
    </source>
</evidence>
<evidence type="ECO:0000313" key="2">
    <source>
        <dbReference type="Proteomes" id="UP000291343"/>
    </source>
</evidence>
<sequence length="133" mass="14563">MNQAAAWWQDGELRGASVDRVPIGSADLTRSGPRQHRFGRSVVTCGCVAVVVEDARRRLAGVRVTWAGRWALTCITDSSSTRPTFHRRLPLFSVGARRKTASSHVPHITSASRRMKISGCAEAACSQMNENEL</sequence>
<comment type="caution">
    <text evidence="1">The sequence shown here is derived from an EMBL/GenBank/DDBJ whole genome shotgun (WGS) entry which is preliminary data.</text>
</comment>
<keyword evidence="2" id="KW-1185">Reference proteome</keyword>